<dbReference type="GeneID" id="94552817"/>
<dbReference type="GO" id="GO:0016787">
    <property type="term" value="F:hydrolase activity"/>
    <property type="evidence" value="ECO:0007669"/>
    <property type="project" value="UniProtKB-KW"/>
</dbReference>
<sequence length="200" mass="22864">MSNNFTAVEVDIIKEMINIGGGNVATSISKMIGKKVHMNLPIITQLTYNQIFETMMPAEEVVKAVQLEVDGAIKGQFLLLVDEKNIIQFSPEDRQLIQNEELVNSALCELANILVNQFIQAIVSLFDVPLMTSVPYLAEDMFGSLLSSAYLEEFQFDDQVWIFKNEYWVENEKWDSSLYFVPQDGILESFLEYMREKGEI</sequence>
<dbReference type="InterPro" id="IPR028976">
    <property type="entry name" value="CheC-like_sf"/>
</dbReference>
<evidence type="ECO:0000313" key="3">
    <source>
        <dbReference type="EMBL" id="QIK51634.1"/>
    </source>
</evidence>
<protein>
    <submittedName>
        <fullName evidence="3">Chemotaxis protein CheC</fullName>
    </submittedName>
</protein>
<accession>A0A6G7WH88</accession>
<dbReference type="InterPro" id="IPR050992">
    <property type="entry name" value="CheZ_family_phosphatases"/>
</dbReference>
<dbReference type="GO" id="GO:0006935">
    <property type="term" value="P:chemotaxis"/>
    <property type="evidence" value="ECO:0007669"/>
    <property type="project" value="UniProtKB-KW"/>
</dbReference>
<evidence type="ECO:0000256" key="2">
    <source>
        <dbReference type="ARBA" id="ARBA00022801"/>
    </source>
</evidence>
<reference evidence="3 4" key="1">
    <citation type="journal article" date="2017" name="Int. J. Syst. Evol. Microbiol.">
        <title>Jeotgalibaca porci sp. nov. and Jeotgalibaca arthritidis sp. nov., isolated from pigs, and emended description of the genus Jeotgalibaca.</title>
        <authorList>
            <person name="Zamora L."/>
            <person name="Perez-Sancho M."/>
            <person name="Dominguez L."/>
            <person name="Fernandez-Garayzabal J.F."/>
            <person name="Vela A.I."/>
        </authorList>
    </citation>
    <scope>NUCLEOTIDE SEQUENCE [LARGE SCALE GENOMIC DNA]</scope>
    <source>
        <strain evidence="3 4">CCUG 69148</strain>
    </source>
</reference>
<organism evidence="3 4">
    <name type="scientific">Jeotgalibaca porci</name>
    <dbReference type="NCBI Taxonomy" id="1868793"/>
    <lineage>
        <taxon>Bacteria</taxon>
        <taxon>Bacillati</taxon>
        <taxon>Bacillota</taxon>
        <taxon>Bacilli</taxon>
        <taxon>Lactobacillales</taxon>
        <taxon>Carnobacteriaceae</taxon>
        <taxon>Jeotgalibaca</taxon>
    </lineage>
</organism>
<name>A0A6G7WH88_9LACT</name>
<dbReference type="AlphaFoldDB" id="A0A6G7WH88"/>
<dbReference type="Proteomes" id="UP000501830">
    <property type="component" value="Chromosome"/>
</dbReference>
<dbReference type="PANTHER" id="PTHR43693">
    <property type="entry name" value="PROTEIN PHOSPHATASE CHEZ"/>
    <property type="match status" value="1"/>
</dbReference>
<dbReference type="SUPFAM" id="SSF103039">
    <property type="entry name" value="CheC-like"/>
    <property type="match status" value="1"/>
</dbReference>
<dbReference type="RefSeq" id="WP_166062691.1">
    <property type="nucleotide sequence ID" value="NZ_CP049889.1"/>
</dbReference>
<keyword evidence="4" id="KW-1185">Reference proteome</keyword>
<dbReference type="KEGG" id="jpo:G7058_05955"/>
<evidence type="ECO:0000313" key="4">
    <source>
        <dbReference type="Proteomes" id="UP000501830"/>
    </source>
</evidence>
<proteinExistence type="predicted"/>
<dbReference type="CDD" id="cd17909">
    <property type="entry name" value="CheC_ClassI"/>
    <property type="match status" value="1"/>
</dbReference>
<dbReference type="EMBL" id="CP049889">
    <property type="protein sequence ID" value="QIK51634.1"/>
    <property type="molecule type" value="Genomic_DNA"/>
</dbReference>
<keyword evidence="1" id="KW-0145">Chemotaxis</keyword>
<keyword evidence="2" id="KW-0378">Hydrolase</keyword>
<gene>
    <name evidence="3" type="ORF">G7058_05955</name>
</gene>
<evidence type="ECO:0000256" key="1">
    <source>
        <dbReference type="ARBA" id="ARBA00022500"/>
    </source>
</evidence>
<dbReference type="Gene3D" id="3.40.1550.10">
    <property type="entry name" value="CheC-like"/>
    <property type="match status" value="1"/>
</dbReference>
<dbReference type="PANTHER" id="PTHR43693:SF1">
    <property type="entry name" value="PROTEIN PHOSPHATASE CHEZ"/>
    <property type="match status" value="1"/>
</dbReference>